<comment type="caution">
    <text evidence="2">The sequence shown here is derived from an EMBL/GenBank/DDBJ whole genome shotgun (WGS) entry which is preliminary data.</text>
</comment>
<feature type="compositionally biased region" description="Basic residues" evidence="1">
    <location>
        <begin position="174"/>
        <end position="185"/>
    </location>
</feature>
<protein>
    <submittedName>
        <fullName evidence="2">Uncharacterized protein</fullName>
    </submittedName>
</protein>
<proteinExistence type="predicted"/>
<dbReference type="AlphaFoldDB" id="A0AAV4DUV3"/>
<evidence type="ECO:0000313" key="2">
    <source>
        <dbReference type="EMBL" id="GFO48102.1"/>
    </source>
</evidence>
<evidence type="ECO:0000256" key="1">
    <source>
        <dbReference type="SAM" id="MobiDB-lite"/>
    </source>
</evidence>
<evidence type="ECO:0000313" key="3">
    <source>
        <dbReference type="Proteomes" id="UP000735302"/>
    </source>
</evidence>
<feature type="region of interest" description="Disordered" evidence="1">
    <location>
        <begin position="164"/>
        <end position="185"/>
    </location>
</feature>
<sequence>MFSSCVEETRTPDIEVESPVVVAGRRDGSKFAQRPLCSGFKADTSACSAKTKHFFYSTSPKVGQFNDEANTSGTFVTTRGMSDLDVGGKISASKYHEDLKITGAGENDRKTECLTRPSRSSPHAVSVVGWIRKGIKLDHGCHQIAIVNLLLIGWDNQPYLSHGDRAGHGDTGSFRKRLKKYQGSK</sequence>
<dbReference type="Proteomes" id="UP000735302">
    <property type="component" value="Unassembled WGS sequence"/>
</dbReference>
<gene>
    <name evidence="2" type="ORF">PoB_007460700</name>
</gene>
<name>A0AAV4DUV3_9GAST</name>
<dbReference type="EMBL" id="BLXT01008374">
    <property type="protein sequence ID" value="GFO48102.1"/>
    <property type="molecule type" value="Genomic_DNA"/>
</dbReference>
<reference evidence="2 3" key="1">
    <citation type="journal article" date="2021" name="Elife">
        <title>Chloroplast acquisition without the gene transfer in kleptoplastic sea slugs, Plakobranchus ocellatus.</title>
        <authorList>
            <person name="Maeda T."/>
            <person name="Takahashi S."/>
            <person name="Yoshida T."/>
            <person name="Shimamura S."/>
            <person name="Takaki Y."/>
            <person name="Nagai Y."/>
            <person name="Toyoda A."/>
            <person name="Suzuki Y."/>
            <person name="Arimoto A."/>
            <person name="Ishii H."/>
            <person name="Satoh N."/>
            <person name="Nishiyama T."/>
            <person name="Hasebe M."/>
            <person name="Maruyama T."/>
            <person name="Minagawa J."/>
            <person name="Obokata J."/>
            <person name="Shigenobu S."/>
        </authorList>
    </citation>
    <scope>NUCLEOTIDE SEQUENCE [LARGE SCALE GENOMIC DNA]</scope>
</reference>
<organism evidence="2 3">
    <name type="scientific">Plakobranchus ocellatus</name>
    <dbReference type="NCBI Taxonomy" id="259542"/>
    <lineage>
        <taxon>Eukaryota</taxon>
        <taxon>Metazoa</taxon>
        <taxon>Spiralia</taxon>
        <taxon>Lophotrochozoa</taxon>
        <taxon>Mollusca</taxon>
        <taxon>Gastropoda</taxon>
        <taxon>Heterobranchia</taxon>
        <taxon>Euthyneura</taxon>
        <taxon>Panpulmonata</taxon>
        <taxon>Sacoglossa</taxon>
        <taxon>Placobranchoidea</taxon>
        <taxon>Plakobranchidae</taxon>
        <taxon>Plakobranchus</taxon>
    </lineage>
</organism>
<accession>A0AAV4DUV3</accession>
<keyword evidence="3" id="KW-1185">Reference proteome</keyword>